<keyword evidence="3" id="KW-1185">Reference proteome</keyword>
<feature type="transmembrane region" description="Helical" evidence="1">
    <location>
        <begin position="32"/>
        <end position="55"/>
    </location>
</feature>
<gene>
    <name evidence="2" type="ORF">GSLYS_00004917001</name>
</gene>
<evidence type="ECO:0000256" key="1">
    <source>
        <dbReference type="SAM" id="Phobius"/>
    </source>
</evidence>
<keyword evidence="1" id="KW-0472">Membrane</keyword>
<dbReference type="Proteomes" id="UP001497497">
    <property type="component" value="Unassembled WGS sequence"/>
</dbReference>
<dbReference type="AlphaFoldDB" id="A0AAV2HBK7"/>
<sequence>MSCSSKEVYSGCYCRVELCKGKSTDDEQTQTLLIASMSLTALALVILLIVIAVCIHSKNQSLKEKKRIRIYREEMIERAAFTNEAFDSFPTGTSLTGSEIPLYHVPIRMATRWHNRYFVSDNSSSDVESTDF</sequence>
<keyword evidence="1" id="KW-0812">Transmembrane</keyword>
<evidence type="ECO:0000313" key="2">
    <source>
        <dbReference type="EMBL" id="CAL1530792.1"/>
    </source>
</evidence>
<accession>A0AAV2HBK7</accession>
<keyword evidence="1" id="KW-1133">Transmembrane helix</keyword>
<organism evidence="2 3">
    <name type="scientific">Lymnaea stagnalis</name>
    <name type="common">Great pond snail</name>
    <name type="synonym">Helix stagnalis</name>
    <dbReference type="NCBI Taxonomy" id="6523"/>
    <lineage>
        <taxon>Eukaryota</taxon>
        <taxon>Metazoa</taxon>
        <taxon>Spiralia</taxon>
        <taxon>Lophotrochozoa</taxon>
        <taxon>Mollusca</taxon>
        <taxon>Gastropoda</taxon>
        <taxon>Heterobranchia</taxon>
        <taxon>Euthyneura</taxon>
        <taxon>Panpulmonata</taxon>
        <taxon>Hygrophila</taxon>
        <taxon>Lymnaeoidea</taxon>
        <taxon>Lymnaeidae</taxon>
        <taxon>Lymnaea</taxon>
    </lineage>
</organism>
<name>A0AAV2HBK7_LYMST</name>
<evidence type="ECO:0000313" key="3">
    <source>
        <dbReference type="Proteomes" id="UP001497497"/>
    </source>
</evidence>
<comment type="caution">
    <text evidence="2">The sequence shown here is derived from an EMBL/GenBank/DDBJ whole genome shotgun (WGS) entry which is preliminary data.</text>
</comment>
<reference evidence="2 3" key="1">
    <citation type="submission" date="2024-04" db="EMBL/GenBank/DDBJ databases">
        <authorList>
            <consortium name="Genoscope - CEA"/>
            <person name="William W."/>
        </authorList>
    </citation>
    <scope>NUCLEOTIDE SEQUENCE [LARGE SCALE GENOMIC DNA]</scope>
</reference>
<proteinExistence type="predicted"/>
<dbReference type="EMBL" id="CAXITT010000076">
    <property type="protein sequence ID" value="CAL1530792.1"/>
    <property type="molecule type" value="Genomic_DNA"/>
</dbReference>
<protein>
    <submittedName>
        <fullName evidence="2">Uncharacterized protein</fullName>
    </submittedName>
</protein>